<evidence type="ECO:0000259" key="2">
    <source>
        <dbReference type="Pfam" id="PF07811"/>
    </source>
</evidence>
<dbReference type="EMBL" id="JACCBU010000001">
    <property type="protein sequence ID" value="NYE74903.1"/>
    <property type="molecule type" value="Genomic_DNA"/>
</dbReference>
<evidence type="ECO:0000313" key="3">
    <source>
        <dbReference type="EMBL" id="NYE74903.1"/>
    </source>
</evidence>
<keyword evidence="4" id="KW-1185">Reference proteome</keyword>
<dbReference type="Pfam" id="PF07811">
    <property type="entry name" value="TadE"/>
    <property type="match status" value="1"/>
</dbReference>
<dbReference type="Proteomes" id="UP000569914">
    <property type="component" value="Unassembled WGS sequence"/>
</dbReference>
<dbReference type="AlphaFoldDB" id="A0A7Y9IE78"/>
<sequence>MIIARSGTAERGTASIEMVALVPMVMIVMILVFQILATAYTAQAASQAARDAARAYSLGESPQAAAAASLPGAVRLVQVTTFGPDHGVRVVVEGPAIQVIGDRTVIREVVMP</sequence>
<gene>
    <name evidence="3" type="ORF">BKA15_006232</name>
</gene>
<keyword evidence="1" id="KW-0472">Membrane</keyword>
<protein>
    <submittedName>
        <fullName evidence="3">Flp pilus assembly protein TadG</fullName>
    </submittedName>
</protein>
<reference evidence="3 4" key="1">
    <citation type="submission" date="2020-07" db="EMBL/GenBank/DDBJ databases">
        <title>Sequencing the genomes of 1000 actinobacteria strains.</title>
        <authorList>
            <person name="Klenk H.-P."/>
        </authorList>
    </citation>
    <scope>NUCLEOTIDE SEQUENCE [LARGE SCALE GENOMIC DNA]</scope>
    <source>
        <strain evidence="3 4">DSM 22083</strain>
    </source>
</reference>
<feature type="transmembrane region" description="Helical" evidence="1">
    <location>
        <begin position="20"/>
        <end position="40"/>
    </location>
</feature>
<evidence type="ECO:0000313" key="4">
    <source>
        <dbReference type="Proteomes" id="UP000569914"/>
    </source>
</evidence>
<feature type="domain" description="TadE-like" evidence="2">
    <location>
        <begin position="12"/>
        <end position="54"/>
    </location>
</feature>
<keyword evidence="1" id="KW-0812">Transmembrane</keyword>
<dbReference type="RefSeq" id="WP_179757495.1">
    <property type="nucleotide sequence ID" value="NZ_JACCBU010000001.1"/>
</dbReference>
<keyword evidence="1" id="KW-1133">Transmembrane helix</keyword>
<evidence type="ECO:0000256" key="1">
    <source>
        <dbReference type="SAM" id="Phobius"/>
    </source>
</evidence>
<accession>A0A7Y9IE78</accession>
<proteinExistence type="predicted"/>
<organism evidence="3 4">
    <name type="scientific">Microlunatus parietis</name>
    <dbReference type="NCBI Taxonomy" id="682979"/>
    <lineage>
        <taxon>Bacteria</taxon>
        <taxon>Bacillati</taxon>
        <taxon>Actinomycetota</taxon>
        <taxon>Actinomycetes</taxon>
        <taxon>Propionibacteriales</taxon>
        <taxon>Propionibacteriaceae</taxon>
        <taxon>Microlunatus</taxon>
    </lineage>
</organism>
<dbReference type="InterPro" id="IPR012495">
    <property type="entry name" value="TadE-like_dom"/>
</dbReference>
<comment type="caution">
    <text evidence="3">The sequence shown here is derived from an EMBL/GenBank/DDBJ whole genome shotgun (WGS) entry which is preliminary data.</text>
</comment>
<name>A0A7Y9IE78_9ACTN</name>